<evidence type="ECO:0000313" key="2">
    <source>
        <dbReference type="EMBL" id="NRT58018.1"/>
    </source>
</evidence>
<comment type="caution">
    <text evidence="2">The sequence shown here is derived from an EMBL/GenBank/DDBJ whole genome shotgun (WGS) entry which is preliminary data.</text>
</comment>
<keyword evidence="3" id="KW-1185">Reference proteome</keyword>
<gene>
    <name evidence="2" type="ORF">HNQ01_003784</name>
</gene>
<reference evidence="2 3" key="1">
    <citation type="submission" date="2020-05" db="EMBL/GenBank/DDBJ databases">
        <title>Genomic Encyclopedia of Type Strains, Phase IV (KMG-V): Genome sequencing to study the core and pangenomes of soil and plant-associated prokaryotes.</title>
        <authorList>
            <person name="Whitman W."/>
        </authorList>
    </citation>
    <scope>NUCLEOTIDE SEQUENCE [LARGE SCALE GENOMIC DNA]</scope>
    <source>
        <strain evidence="2 3">C29</strain>
    </source>
</reference>
<proteinExistence type="predicted"/>
<dbReference type="EMBL" id="JABSNM010000022">
    <property type="protein sequence ID" value="NRT58018.1"/>
    <property type="molecule type" value="Genomic_DNA"/>
</dbReference>
<sequence>MATIQPRRASERKRGAQPGHKGMYRAVRVQPPLLDTPAKAVNPLKPA</sequence>
<evidence type="ECO:0000313" key="3">
    <source>
        <dbReference type="Proteomes" id="UP001516061"/>
    </source>
</evidence>
<organism evidence="2 3">
    <name type="scientific">Sphaerotilus uruguayifluvii</name>
    <dbReference type="NCBI Taxonomy" id="2735897"/>
    <lineage>
        <taxon>Bacteria</taxon>
        <taxon>Pseudomonadati</taxon>
        <taxon>Pseudomonadota</taxon>
        <taxon>Betaproteobacteria</taxon>
        <taxon>Burkholderiales</taxon>
        <taxon>Sphaerotilaceae</taxon>
        <taxon>Sphaerotilus</taxon>
    </lineage>
</organism>
<protein>
    <submittedName>
        <fullName evidence="2">Uncharacterized protein</fullName>
    </submittedName>
</protein>
<evidence type="ECO:0000256" key="1">
    <source>
        <dbReference type="SAM" id="MobiDB-lite"/>
    </source>
</evidence>
<dbReference type="Proteomes" id="UP001516061">
    <property type="component" value="Unassembled WGS sequence"/>
</dbReference>
<name>A0ABX2G6S1_9BURK</name>
<feature type="region of interest" description="Disordered" evidence="1">
    <location>
        <begin position="1"/>
        <end position="24"/>
    </location>
</feature>
<accession>A0ABX2G6S1</accession>